<reference evidence="2" key="1">
    <citation type="submission" date="2018-08" db="EMBL/GenBank/DDBJ databases">
        <authorList>
            <person name="Rossello M."/>
        </authorList>
    </citation>
    <scope>NUCLEOTIDE SEQUENCE [LARGE SCALE GENOMIC DNA]</scope>
    <source>
        <strain evidence="2">cv. Chinese Spring</strain>
    </source>
</reference>
<organism evidence="2">
    <name type="scientific">Triticum aestivum</name>
    <name type="common">Wheat</name>
    <dbReference type="NCBI Taxonomy" id="4565"/>
    <lineage>
        <taxon>Eukaryota</taxon>
        <taxon>Viridiplantae</taxon>
        <taxon>Streptophyta</taxon>
        <taxon>Embryophyta</taxon>
        <taxon>Tracheophyta</taxon>
        <taxon>Spermatophyta</taxon>
        <taxon>Magnoliopsida</taxon>
        <taxon>Liliopsida</taxon>
        <taxon>Poales</taxon>
        <taxon>Poaceae</taxon>
        <taxon>BOP clade</taxon>
        <taxon>Pooideae</taxon>
        <taxon>Triticodae</taxon>
        <taxon>Triticeae</taxon>
        <taxon>Triticinae</taxon>
        <taxon>Triticum</taxon>
    </lineage>
</organism>
<proteinExistence type="predicted"/>
<dbReference type="Gene3D" id="3.40.50.2000">
    <property type="entry name" value="Glycogen Phosphorylase B"/>
    <property type="match status" value="3"/>
</dbReference>
<keyword evidence="1" id="KW-0328">Glycosyltransferase</keyword>
<dbReference type="Gramene" id="TraesJUL3B03G01556700.1">
    <property type="protein sequence ID" value="TraesJUL3B03G01556700.1"/>
    <property type="gene ID" value="TraesJUL3B03G01556700"/>
</dbReference>
<sequence length="229" mass="25248">MLHLPELDNSMSGEFLDLAEPVRLPGCMPIPPIQDKSDPCYRLIRADASDESCATFLDWIDRQPPKSVIFVSFGPRGLLSTKHMRELAVGLELNGQRFLLVVRSPSDQGAVNANHYDAESKNDPLAYFPERFVDSNDTGLLVPSWAPQTENTIMLIEGVRVAIREAMTKRKEEIVVAVREVTVGHGEGAEVRAKVAAMQKVATEALLEGGAATTALDEVVHKWTCGWYC</sequence>
<dbReference type="Gramene" id="TraesNOR3B03G01566050.1">
    <property type="protein sequence ID" value="TraesNOR3B03G01566050.1"/>
    <property type="gene ID" value="TraesNOR3B03G01566050"/>
</dbReference>
<dbReference type="AlphaFoldDB" id="A0A3B6FF37"/>
<evidence type="ECO:0000256" key="1">
    <source>
        <dbReference type="ARBA" id="ARBA00022676"/>
    </source>
</evidence>
<accession>A0A3B6FF37</accession>
<dbReference type="Gramene" id="TraesCS3B02G035000.1">
    <property type="protein sequence ID" value="TraesCS3B02G035000.1"/>
    <property type="gene ID" value="TraesCS3B02G035000"/>
</dbReference>
<keyword evidence="3" id="KW-1185">Reference proteome</keyword>
<dbReference type="STRING" id="4565.A0A3B6FF37"/>
<evidence type="ECO:0000313" key="2">
    <source>
        <dbReference type="EnsemblPlants" id="TraesCS3B02G035000.1"/>
    </source>
</evidence>
<dbReference type="EnsemblPlants" id="TraesCS3B02G035000.1">
    <property type="protein sequence ID" value="TraesCS3B02G035000.1"/>
    <property type="gene ID" value="TraesCS3B02G035000"/>
</dbReference>
<dbReference type="OrthoDB" id="5835829at2759"/>
<dbReference type="Proteomes" id="UP000019116">
    <property type="component" value="Chromosome 3B"/>
</dbReference>
<dbReference type="SUPFAM" id="SSF53756">
    <property type="entry name" value="UDP-Glycosyltransferase/glycogen phosphorylase"/>
    <property type="match status" value="1"/>
</dbReference>
<evidence type="ECO:0000313" key="3">
    <source>
        <dbReference type="Proteomes" id="UP000019116"/>
    </source>
</evidence>
<dbReference type="Gramene" id="TraesCS3B03G0081000.1">
    <property type="protein sequence ID" value="TraesCS3B03G0081000.1.CDS"/>
    <property type="gene ID" value="TraesCS3B03G0081000"/>
</dbReference>
<reference evidence="2" key="2">
    <citation type="submission" date="2018-10" db="UniProtKB">
        <authorList>
            <consortium name="EnsemblPlants"/>
        </authorList>
    </citation>
    <scope>IDENTIFICATION</scope>
</reference>
<dbReference type="SMR" id="A0A3B6FF37"/>
<keyword evidence="1" id="KW-0808">Transferase</keyword>
<dbReference type="PANTHER" id="PTHR48046">
    <property type="entry name" value="UDP-GLYCOSYLTRANSFERASE 72E1"/>
    <property type="match status" value="1"/>
</dbReference>
<dbReference type="GO" id="GO:0008194">
    <property type="term" value="F:UDP-glycosyltransferase activity"/>
    <property type="evidence" value="ECO:0000318"/>
    <property type="project" value="GO_Central"/>
</dbReference>
<name>A0A3B6FF37_WHEAT</name>
<dbReference type="PANTHER" id="PTHR48046:SF1">
    <property type="entry name" value="GLYCOSYLTRANSFERASE-RELATED"/>
    <property type="match status" value="1"/>
</dbReference>
<protein>
    <submittedName>
        <fullName evidence="2">Uncharacterized protein</fullName>
    </submittedName>
</protein>
<dbReference type="OMA" id="AVNANHY"/>